<dbReference type="InterPro" id="IPR048142">
    <property type="entry name" value="QRL_CxxC_CxxC"/>
</dbReference>
<protein>
    <submittedName>
        <fullName evidence="3">RRQRL motif-containing zinc-binding protein</fullName>
    </submittedName>
</protein>
<feature type="region of interest" description="Disordered" evidence="1">
    <location>
        <begin position="840"/>
        <end position="884"/>
    </location>
</feature>
<dbReference type="InterPro" id="IPR036390">
    <property type="entry name" value="WH_DNA-bd_sf"/>
</dbReference>
<dbReference type="Proteomes" id="UP001601444">
    <property type="component" value="Unassembled WGS sequence"/>
</dbReference>
<dbReference type="RefSeq" id="WP_387703305.1">
    <property type="nucleotide sequence ID" value="NZ_JBIAMX010000035.1"/>
</dbReference>
<sequence>MTTPDEPPDTYQWRAAPPHLMTRRQLRAAGLAPGGAQPVAVMVRQTRRGGKARRVWAALFDSTQAPPKRTATPAQLEAVAKAVRGRKLRAAQRRGFTEADLTQVTDPGPAWTTTHKEEPMSDIAHTGQAAEQDLLRAAAELVVNADFGSTSMVQRKLRIGYAAAEQLMDRLTERGILGPRNGSRARDVLIRLEQLDNALSSPPDPTVARGGTAAAETGLFDSRVAEHDTATPTPVAEARLDSVAADGRAVELREALNAARRGEDRAAIDTARGALYAHLRDYREDLGTDPEWRVYYFRADQPGPEAVGRGQRLARLHALVAVNRARDHHAVLVEAFTREGADIGAQMATELAAAEERMAEIPWSNPDACSLMLTEALAWRSESPLAAQRADELIGVYASEWGVLVDPETYTVSMDPEFSERAVERQQYAEAAAVWTREQAVVEAVTEAPLTDAVKDAVLIEVNRWAGIAGVDPHAMLRHAETADRRRADLATALDTMRLSETDRAVVDFTIDYLRGDTSSLDLLDTPVSVDPGIEARGRIAAMLGRYAAGDIPARAVADELPVLSAADQDTVRELGRAIHARQDVAVGTLWPGYVDREQLRDEVEVFALNIEAQAAEADFLAEEDYEADQIGVSDELGERLDELAAARARLRAVAATGKGLAGIERKQLTATLDDIETGVRGEKTLPELMWADERTKADIDYLRTSAAASAVRRELTGAVEQVLTDHQAAVPAQAAAAARDAARELGHTVYTVASGMTQGVKLAREQFLVQRAALGRSLAGTGIDAATKQQLRGAVNATATRSAELGQVADRRRHGWESRTTAVVAQRDDRLAQRQAVAAARGGRSPRIGHQAAACEGAEKTASPAQPRRTPAQRPVSSAEVGR</sequence>
<evidence type="ECO:0000256" key="1">
    <source>
        <dbReference type="SAM" id="MobiDB-lite"/>
    </source>
</evidence>
<dbReference type="SUPFAM" id="SSF46785">
    <property type="entry name" value="Winged helix' DNA-binding domain"/>
    <property type="match status" value="1"/>
</dbReference>
<feature type="domain" description="FtsK gamma" evidence="2">
    <location>
        <begin position="128"/>
        <end position="193"/>
    </location>
</feature>
<gene>
    <name evidence="3" type="ORF">ACFYTF_30695</name>
</gene>
<organism evidence="3 4">
    <name type="scientific">Nocardia thailandica</name>
    <dbReference type="NCBI Taxonomy" id="257275"/>
    <lineage>
        <taxon>Bacteria</taxon>
        <taxon>Bacillati</taxon>
        <taxon>Actinomycetota</taxon>
        <taxon>Actinomycetes</taxon>
        <taxon>Mycobacteriales</taxon>
        <taxon>Nocardiaceae</taxon>
        <taxon>Nocardia</taxon>
    </lineage>
</organism>
<dbReference type="Pfam" id="PF09397">
    <property type="entry name" value="FtsK_gamma"/>
    <property type="match status" value="1"/>
</dbReference>
<name>A0ABW6PXP4_9NOCA</name>
<dbReference type="InterPro" id="IPR050206">
    <property type="entry name" value="FtsK/SpoIIIE/SftA"/>
</dbReference>
<dbReference type="Gene3D" id="1.10.10.10">
    <property type="entry name" value="Winged helix-like DNA-binding domain superfamily/Winged helix DNA-binding domain"/>
    <property type="match status" value="1"/>
</dbReference>
<evidence type="ECO:0000313" key="4">
    <source>
        <dbReference type="Proteomes" id="UP001601444"/>
    </source>
</evidence>
<dbReference type="PANTHER" id="PTHR22683">
    <property type="entry name" value="SPORULATION PROTEIN RELATED"/>
    <property type="match status" value="1"/>
</dbReference>
<feature type="compositionally biased region" description="Low complexity" evidence="1">
    <location>
        <begin position="862"/>
        <end position="876"/>
    </location>
</feature>
<dbReference type="InterPro" id="IPR036388">
    <property type="entry name" value="WH-like_DNA-bd_sf"/>
</dbReference>
<dbReference type="SMART" id="SM00843">
    <property type="entry name" value="Ftsk_gamma"/>
    <property type="match status" value="1"/>
</dbReference>
<evidence type="ECO:0000313" key="3">
    <source>
        <dbReference type="EMBL" id="MFF0547209.1"/>
    </source>
</evidence>
<dbReference type="NCBIfam" id="NF041638">
    <property type="entry name" value="QRL_CxxC_CxxC"/>
    <property type="match status" value="1"/>
</dbReference>
<dbReference type="InterPro" id="IPR018541">
    <property type="entry name" value="Ftsk_gamma"/>
</dbReference>
<dbReference type="EMBL" id="JBIAMX010000035">
    <property type="protein sequence ID" value="MFF0547209.1"/>
    <property type="molecule type" value="Genomic_DNA"/>
</dbReference>
<evidence type="ECO:0000259" key="2">
    <source>
        <dbReference type="SMART" id="SM00843"/>
    </source>
</evidence>
<proteinExistence type="predicted"/>
<dbReference type="PANTHER" id="PTHR22683:SF41">
    <property type="entry name" value="DNA TRANSLOCASE FTSK"/>
    <property type="match status" value="1"/>
</dbReference>
<accession>A0ABW6PXP4</accession>
<keyword evidence="4" id="KW-1185">Reference proteome</keyword>
<comment type="caution">
    <text evidence="3">The sequence shown here is derived from an EMBL/GenBank/DDBJ whole genome shotgun (WGS) entry which is preliminary data.</text>
</comment>
<reference evidence="3 4" key="1">
    <citation type="submission" date="2024-10" db="EMBL/GenBank/DDBJ databases">
        <title>The Natural Products Discovery Center: Release of the First 8490 Sequenced Strains for Exploring Actinobacteria Biosynthetic Diversity.</title>
        <authorList>
            <person name="Kalkreuter E."/>
            <person name="Kautsar S.A."/>
            <person name="Yang D."/>
            <person name="Bader C.D."/>
            <person name="Teijaro C.N."/>
            <person name="Fluegel L."/>
            <person name="Davis C.M."/>
            <person name="Simpson J.R."/>
            <person name="Lauterbach L."/>
            <person name="Steele A.D."/>
            <person name="Gui C."/>
            <person name="Meng S."/>
            <person name="Li G."/>
            <person name="Viehrig K."/>
            <person name="Ye F."/>
            <person name="Su P."/>
            <person name="Kiefer A.F."/>
            <person name="Nichols A."/>
            <person name="Cepeda A.J."/>
            <person name="Yan W."/>
            <person name="Fan B."/>
            <person name="Jiang Y."/>
            <person name="Adhikari A."/>
            <person name="Zheng C.-J."/>
            <person name="Schuster L."/>
            <person name="Cowan T.M."/>
            <person name="Smanski M.J."/>
            <person name="Chevrette M.G."/>
            <person name="De Carvalho L.P.S."/>
            <person name="Shen B."/>
        </authorList>
    </citation>
    <scope>NUCLEOTIDE SEQUENCE [LARGE SCALE GENOMIC DNA]</scope>
    <source>
        <strain evidence="3 4">NPDC004045</strain>
    </source>
</reference>